<evidence type="ECO:0000256" key="6">
    <source>
        <dbReference type="ARBA" id="ARBA00023170"/>
    </source>
</evidence>
<evidence type="ECO:0000313" key="9">
    <source>
        <dbReference type="EMBL" id="EDV91458.1"/>
    </source>
</evidence>
<dbReference type="InterPro" id="IPR052192">
    <property type="entry name" value="Insect_Ionotropic_Sensory_Rcpt"/>
</dbReference>
<evidence type="ECO:0000256" key="5">
    <source>
        <dbReference type="ARBA" id="ARBA00023136"/>
    </source>
</evidence>
<name>B4JTM9_DROGR</name>
<evidence type="ECO:0000256" key="1">
    <source>
        <dbReference type="ARBA" id="ARBA00004651"/>
    </source>
</evidence>
<gene>
    <name evidence="9" type="primary">Dgri\GH13931</name>
    <name evidence="9" type="ORF">Dgri_GH13931</name>
</gene>
<dbReference type="Proteomes" id="UP000001070">
    <property type="component" value="Unassembled WGS sequence"/>
</dbReference>
<keyword evidence="10" id="KW-1185">Reference proteome</keyword>
<comment type="subcellular location">
    <subcellularLocation>
        <location evidence="1">Cell membrane</location>
        <topology evidence="1">Multi-pass membrane protein</topology>
    </subcellularLocation>
</comment>
<sequence length="365" mass="42894">MPDLSEPNTILYSDKEGNARVIGYVWNLVEEYARKHNAGVQLIDQVLEGKRLTRIQLLDMARNNVIDIGAAMQPLTLSHSEEYREYTYPVQVASWCTMLPLEPILEVREMYAWMMPGVTFGFLSLLWLIYELRNGRWHRHRRLLAIGWKVLALMLACNVQGRLITLFIAPPAKPTISNFDALSNSRLRIFSLRFEHSLYDFDLRTRYAPAFYLSDKISELLQLRNSMNTTYAYTVTHTKWQLYAEQQTSRLRPLFYYSENFCLYRFMSFALVMPESSPHRNNFHHYTLQLGQSGILQHWVRRSFYYMVQAGKLHRQDLSEPRHFNPLAPQDLHIILRAYALGVLISLTLFIVELLVSRFKIWMAS</sequence>
<evidence type="ECO:0000256" key="7">
    <source>
        <dbReference type="ARBA" id="ARBA00023180"/>
    </source>
</evidence>
<dbReference type="InParanoid" id="B4JTM9"/>
<keyword evidence="4 8" id="KW-1133">Transmembrane helix</keyword>
<accession>B4JTM9</accession>
<dbReference type="OMA" id="YYMVQAG"/>
<dbReference type="HOGENOM" id="CLU_021814_2_2_1"/>
<organism evidence="10">
    <name type="scientific">Drosophila grimshawi</name>
    <name type="common">Hawaiian fruit fly</name>
    <name type="synonym">Idiomyia grimshawi</name>
    <dbReference type="NCBI Taxonomy" id="7222"/>
    <lineage>
        <taxon>Eukaryota</taxon>
        <taxon>Metazoa</taxon>
        <taxon>Ecdysozoa</taxon>
        <taxon>Arthropoda</taxon>
        <taxon>Hexapoda</taxon>
        <taxon>Insecta</taxon>
        <taxon>Pterygota</taxon>
        <taxon>Neoptera</taxon>
        <taxon>Endopterygota</taxon>
        <taxon>Diptera</taxon>
        <taxon>Brachycera</taxon>
        <taxon>Muscomorpha</taxon>
        <taxon>Ephydroidea</taxon>
        <taxon>Drosophilidae</taxon>
        <taxon>Drosophila</taxon>
        <taxon>Hawaiian Drosophila</taxon>
    </lineage>
</organism>
<keyword evidence="5 8" id="KW-0472">Membrane</keyword>
<dbReference type="AlphaFoldDB" id="B4JTM9"/>
<reference evidence="9 10" key="1">
    <citation type="journal article" date="2007" name="Nature">
        <title>Evolution of genes and genomes on the Drosophila phylogeny.</title>
        <authorList>
            <consortium name="Drosophila 12 Genomes Consortium"/>
            <person name="Clark A.G."/>
            <person name="Eisen M.B."/>
            <person name="Smith D.R."/>
            <person name="Bergman C.M."/>
            <person name="Oliver B."/>
            <person name="Markow T.A."/>
            <person name="Kaufman T.C."/>
            <person name="Kellis M."/>
            <person name="Gelbart W."/>
            <person name="Iyer V.N."/>
            <person name="Pollard D.A."/>
            <person name="Sackton T.B."/>
            <person name="Larracuente A.M."/>
            <person name="Singh N.D."/>
            <person name="Abad J.P."/>
            <person name="Abt D.N."/>
            <person name="Adryan B."/>
            <person name="Aguade M."/>
            <person name="Akashi H."/>
            <person name="Anderson W.W."/>
            <person name="Aquadro C.F."/>
            <person name="Ardell D.H."/>
            <person name="Arguello R."/>
            <person name="Artieri C.G."/>
            <person name="Barbash D.A."/>
            <person name="Barker D."/>
            <person name="Barsanti P."/>
            <person name="Batterham P."/>
            <person name="Batzoglou S."/>
            <person name="Begun D."/>
            <person name="Bhutkar A."/>
            <person name="Blanco E."/>
            <person name="Bosak S.A."/>
            <person name="Bradley R.K."/>
            <person name="Brand A.D."/>
            <person name="Brent M.R."/>
            <person name="Brooks A.N."/>
            <person name="Brown R.H."/>
            <person name="Butlin R.K."/>
            <person name="Caggese C."/>
            <person name="Calvi B.R."/>
            <person name="Bernardo de Carvalho A."/>
            <person name="Caspi A."/>
            <person name="Castrezana S."/>
            <person name="Celniker S.E."/>
            <person name="Chang J.L."/>
            <person name="Chapple C."/>
            <person name="Chatterji S."/>
            <person name="Chinwalla A."/>
            <person name="Civetta A."/>
            <person name="Clifton S.W."/>
            <person name="Comeron J.M."/>
            <person name="Costello J.C."/>
            <person name="Coyne J.A."/>
            <person name="Daub J."/>
            <person name="David R.G."/>
            <person name="Delcher A.L."/>
            <person name="Delehaunty K."/>
            <person name="Do C.B."/>
            <person name="Ebling H."/>
            <person name="Edwards K."/>
            <person name="Eickbush T."/>
            <person name="Evans J.D."/>
            <person name="Filipski A."/>
            <person name="Findeiss S."/>
            <person name="Freyhult E."/>
            <person name="Fulton L."/>
            <person name="Fulton R."/>
            <person name="Garcia A.C."/>
            <person name="Gardiner A."/>
            <person name="Garfield D.A."/>
            <person name="Garvin B.E."/>
            <person name="Gibson G."/>
            <person name="Gilbert D."/>
            <person name="Gnerre S."/>
            <person name="Godfrey J."/>
            <person name="Good R."/>
            <person name="Gotea V."/>
            <person name="Gravely B."/>
            <person name="Greenberg A.J."/>
            <person name="Griffiths-Jones S."/>
            <person name="Gross S."/>
            <person name="Guigo R."/>
            <person name="Gustafson E.A."/>
            <person name="Haerty W."/>
            <person name="Hahn M.W."/>
            <person name="Halligan D.L."/>
            <person name="Halpern A.L."/>
            <person name="Halter G.M."/>
            <person name="Han M.V."/>
            <person name="Heger A."/>
            <person name="Hillier L."/>
            <person name="Hinrichs A.S."/>
            <person name="Holmes I."/>
            <person name="Hoskins R.A."/>
            <person name="Hubisz M.J."/>
            <person name="Hultmark D."/>
            <person name="Huntley M.A."/>
            <person name="Jaffe D.B."/>
            <person name="Jagadeeshan S."/>
            <person name="Jeck W.R."/>
            <person name="Johnson J."/>
            <person name="Jones C.D."/>
            <person name="Jordan W.C."/>
            <person name="Karpen G.H."/>
            <person name="Kataoka E."/>
            <person name="Keightley P.D."/>
            <person name="Kheradpour P."/>
            <person name="Kirkness E.F."/>
            <person name="Koerich L.B."/>
            <person name="Kristiansen K."/>
            <person name="Kudrna D."/>
            <person name="Kulathinal R.J."/>
            <person name="Kumar S."/>
            <person name="Kwok R."/>
            <person name="Lander E."/>
            <person name="Langley C.H."/>
            <person name="Lapoint R."/>
            <person name="Lazzaro B.P."/>
            <person name="Lee S.J."/>
            <person name="Levesque L."/>
            <person name="Li R."/>
            <person name="Lin C.F."/>
            <person name="Lin M.F."/>
            <person name="Lindblad-Toh K."/>
            <person name="Llopart A."/>
            <person name="Long M."/>
            <person name="Low L."/>
            <person name="Lozovsky E."/>
            <person name="Lu J."/>
            <person name="Luo M."/>
            <person name="Machado C.A."/>
            <person name="Makalowski W."/>
            <person name="Marzo M."/>
            <person name="Matsuda M."/>
            <person name="Matzkin L."/>
            <person name="McAllister B."/>
            <person name="McBride C.S."/>
            <person name="McKernan B."/>
            <person name="McKernan K."/>
            <person name="Mendez-Lago M."/>
            <person name="Minx P."/>
            <person name="Mollenhauer M.U."/>
            <person name="Montooth K."/>
            <person name="Mount S.M."/>
            <person name="Mu X."/>
            <person name="Myers E."/>
            <person name="Negre B."/>
            <person name="Newfeld S."/>
            <person name="Nielsen R."/>
            <person name="Noor M.A."/>
            <person name="O'Grady P."/>
            <person name="Pachter L."/>
            <person name="Papaceit M."/>
            <person name="Parisi M.J."/>
            <person name="Parisi M."/>
            <person name="Parts L."/>
            <person name="Pedersen J.S."/>
            <person name="Pesole G."/>
            <person name="Phillippy A.M."/>
            <person name="Ponting C.P."/>
            <person name="Pop M."/>
            <person name="Porcelli D."/>
            <person name="Powell J.R."/>
            <person name="Prohaska S."/>
            <person name="Pruitt K."/>
            <person name="Puig M."/>
            <person name="Quesneville H."/>
            <person name="Ram K.R."/>
            <person name="Rand D."/>
            <person name="Rasmussen M.D."/>
            <person name="Reed L.K."/>
            <person name="Reenan R."/>
            <person name="Reily A."/>
            <person name="Remington K.A."/>
            <person name="Rieger T.T."/>
            <person name="Ritchie M.G."/>
            <person name="Robin C."/>
            <person name="Rogers Y.H."/>
            <person name="Rohde C."/>
            <person name="Rozas J."/>
            <person name="Rubenfield M.J."/>
            <person name="Ruiz A."/>
            <person name="Russo S."/>
            <person name="Salzberg S.L."/>
            <person name="Sanchez-Gracia A."/>
            <person name="Saranga D.J."/>
            <person name="Sato H."/>
            <person name="Schaeffer S.W."/>
            <person name="Schatz M.C."/>
            <person name="Schlenke T."/>
            <person name="Schwartz R."/>
            <person name="Segarra C."/>
            <person name="Singh R.S."/>
            <person name="Sirot L."/>
            <person name="Sirota M."/>
            <person name="Sisneros N.B."/>
            <person name="Smith C.D."/>
            <person name="Smith T.F."/>
            <person name="Spieth J."/>
            <person name="Stage D.E."/>
            <person name="Stark A."/>
            <person name="Stephan W."/>
            <person name="Strausberg R.L."/>
            <person name="Strempel S."/>
            <person name="Sturgill D."/>
            <person name="Sutton G."/>
            <person name="Sutton G.G."/>
            <person name="Tao W."/>
            <person name="Teichmann S."/>
            <person name="Tobari Y.N."/>
            <person name="Tomimura Y."/>
            <person name="Tsolas J.M."/>
            <person name="Valente V.L."/>
            <person name="Venter E."/>
            <person name="Venter J.C."/>
            <person name="Vicario S."/>
            <person name="Vieira F.G."/>
            <person name="Vilella A.J."/>
            <person name="Villasante A."/>
            <person name="Walenz B."/>
            <person name="Wang J."/>
            <person name="Wasserman M."/>
            <person name="Watts T."/>
            <person name="Wilson D."/>
            <person name="Wilson R.K."/>
            <person name="Wing R.A."/>
            <person name="Wolfner M.F."/>
            <person name="Wong A."/>
            <person name="Wong G.K."/>
            <person name="Wu C.I."/>
            <person name="Wu G."/>
            <person name="Yamamoto D."/>
            <person name="Yang H.P."/>
            <person name="Yang S.P."/>
            <person name="Yorke J.A."/>
            <person name="Yoshida K."/>
            <person name="Zdobnov E."/>
            <person name="Zhang P."/>
            <person name="Zhang Y."/>
            <person name="Zimin A.V."/>
            <person name="Baldwin J."/>
            <person name="Abdouelleil A."/>
            <person name="Abdulkadir J."/>
            <person name="Abebe A."/>
            <person name="Abera B."/>
            <person name="Abreu J."/>
            <person name="Acer S.C."/>
            <person name="Aftuck L."/>
            <person name="Alexander A."/>
            <person name="An P."/>
            <person name="Anderson E."/>
            <person name="Anderson S."/>
            <person name="Arachi H."/>
            <person name="Azer M."/>
            <person name="Bachantsang P."/>
            <person name="Barry A."/>
            <person name="Bayul T."/>
            <person name="Berlin A."/>
            <person name="Bessette D."/>
            <person name="Bloom T."/>
            <person name="Blye J."/>
            <person name="Boguslavskiy L."/>
            <person name="Bonnet C."/>
            <person name="Boukhgalter B."/>
            <person name="Bourzgui I."/>
            <person name="Brown A."/>
            <person name="Cahill P."/>
            <person name="Channer S."/>
            <person name="Cheshatsang Y."/>
            <person name="Chuda L."/>
            <person name="Citroen M."/>
            <person name="Collymore A."/>
            <person name="Cooke P."/>
            <person name="Costello M."/>
            <person name="D'Aco K."/>
            <person name="Daza R."/>
            <person name="De Haan G."/>
            <person name="DeGray S."/>
            <person name="DeMaso C."/>
            <person name="Dhargay N."/>
            <person name="Dooley K."/>
            <person name="Dooley E."/>
            <person name="Doricent M."/>
            <person name="Dorje P."/>
            <person name="Dorjee K."/>
            <person name="Dupes A."/>
            <person name="Elong R."/>
            <person name="Falk J."/>
            <person name="Farina A."/>
            <person name="Faro S."/>
            <person name="Ferguson D."/>
            <person name="Fisher S."/>
            <person name="Foley C.D."/>
            <person name="Franke A."/>
            <person name="Friedrich D."/>
            <person name="Gadbois L."/>
            <person name="Gearin G."/>
            <person name="Gearin C.R."/>
            <person name="Giannoukos G."/>
            <person name="Goode T."/>
            <person name="Graham J."/>
            <person name="Grandbois E."/>
            <person name="Grewal S."/>
            <person name="Gyaltsen K."/>
            <person name="Hafez N."/>
            <person name="Hagos B."/>
            <person name="Hall J."/>
            <person name="Henson C."/>
            <person name="Hollinger A."/>
            <person name="Honan T."/>
            <person name="Huard M.D."/>
            <person name="Hughes L."/>
            <person name="Hurhula B."/>
            <person name="Husby M.E."/>
            <person name="Kamat A."/>
            <person name="Kanga B."/>
            <person name="Kashin S."/>
            <person name="Khazanovich D."/>
            <person name="Kisner P."/>
            <person name="Lance K."/>
            <person name="Lara M."/>
            <person name="Lee W."/>
            <person name="Lennon N."/>
            <person name="Letendre F."/>
            <person name="LeVine R."/>
            <person name="Lipovsky A."/>
            <person name="Liu X."/>
            <person name="Liu J."/>
            <person name="Liu S."/>
            <person name="Lokyitsang T."/>
            <person name="Lokyitsang Y."/>
            <person name="Lubonja R."/>
            <person name="Lui A."/>
            <person name="MacDonald P."/>
            <person name="Magnisalis V."/>
            <person name="Maru K."/>
            <person name="Matthews C."/>
            <person name="McCusker W."/>
            <person name="McDonough S."/>
            <person name="Mehta T."/>
            <person name="Meldrim J."/>
            <person name="Meneus L."/>
            <person name="Mihai O."/>
            <person name="Mihalev A."/>
            <person name="Mihova T."/>
            <person name="Mittelman R."/>
            <person name="Mlenga V."/>
            <person name="Montmayeur A."/>
            <person name="Mulrain L."/>
            <person name="Navidi A."/>
            <person name="Naylor J."/>
            <person name="Negash T."/>
            <person name="Nguyen T."/>
            <person name="Nguyen N."/>
            <person name="Nicol R."/>
            <person name="Norbu C."/>
            <person name="Norbu N."/>
            <person name="Novod N."/>
            <person name="O'Neill B."/>
            <person name="Osman S."/>
            <person name="Markiewicz E."/>
            <person name="Oyono O.L."/>
            <person name="Patti C."/>
            <person name="Phunkhang P."/>
            <person name="Pierre F."/>
            <person name="Priest M."/>
            <person name="Raghuraman S."/>
            <person name="Rege F."/>
            <person name="Reyes R."/>
            <person name="Rise C."/>
            <person name="Rogov P."/>
            <person name="Ross K."/>
            <person name="Ryan E."/>
            <person name="Settipalli S."/>
            <person name="Shea T."/>
            <person name="Sherpa N."/>
            <person name="Shi L."/>
            <person name="Shih D."/>
            <person name="Sparrow T."/>
            <person name="Spaulding J."/>
            <person name="Stalker J."/>
            <person name="Stange-Thomann N."/>
            <person name="Stavropoulos S."/>
            <person name="Stone C."/>
            <person name="Strader C."/>
            <person name="Tesfaye S."/>
            <person name="Thomson T."/>
            <person name="Thoulutsang Y."/>
            <person name="Thoulutsang D."/>
            <person name="Topham K."/>
            <person name="Topping I."/>
            <person name="Tsamla T."/>
            <person name="Vassiliev H."/>
            <person name="Vo A."/>
            <person name="Wangchuk T."/>
            <person name="Wangdi T."/>
            <person name="Weiand M."/>
            <person name="Wilkinson J."/>
            <person name="Wilson A."/>
            <person name="Yadav S."/>
            <person name="Young G."/>
            <person name="Yu Q."/>
            <person name="Zembek L."/>
            <person name="Zhong D."/>
            <person name="Zimmer A."/>
            <person name="Zwirko Z."/>
            <person name="Jaffe D.B."/>
            <person name="Alvarez P."/>
            <person name="Brockman W."/>
            <person name="Butler J."/>
            <person name="Chin C."/>
            <person name="Gnerre S."/>
            <person name="Grabherr M."/>
            <person name="Kleber M."/>
            <person name="Mauceli E."/>
            <person name="MacCallum I."/>
        </authorList>
    </citation>
    <scope>NUCLEOTIDE SEQUENCE [LARGE SCALE GENOMIC DNA]</scope>
    <source>
        <strain evidence="10">Tucson 15287-2541.00</strain>
    </source>
</reference>
<protein>
    <submittedName>
        <fullName evidence="9">GH13931</fullName>
    </submittedName>
</protein>
<feature type="transmembrane region" description="Helical" evidence="8">
    <location>
        <begin position="334"/>
        <end position="356"/>
    </location>
</feature>
<dbReference type="GO" id="GO:0005886">
    <property type="term" value="C:plasma membrane"/>
    <property type="evidence" value="ECO:0007669"/>
    <property type="project" value="UniProtKB-SubCell"/>
</dbReference>
<keyword evidence="6" id="KW-0675">Receptor</keyword>
<keyword evidence="3 8" id="KW-0812">Transmembrane</keyword>
<dbReference type="SUPFAM" id="SSF53850">
    <property type="entry name" value="Periplasmic binding protein-like II"/>
    <property type="match status" value="1"/>
</dbReference>
<dbReference type="eggNOG" id="ENOG502T9DX">
    <property type="taxonomic scope" value="Eukaryota"/>
</dbReference>
<dbReference type="KEGG" id="dgr:6568576"/>
<dbReference type="FunCoup" id="B4JTM9">
    <property type="interactions" value="26"/>
</dbReference>
<keyword evidence="2" id="KW-1003">Cell membrane</keyword>
<evidence type="ECO:0000256" key="8">
    <source>
        <dbReference type="SAM" id="Phobius"/>
    </source>
</evidence>
<proteinExistence type="predicted"/>
<dbReference type="OrthoDB" id="7852744at2759"/>
<feature type="transmembrane region" description="Helical" evidence="8">
    <location>
        <begin position="110"/>
        <end position="130"/>
    </location>
</feature>
<evidence type="ECO:0000256" key="3">
    <source>
        <dbReference type="ARBA" id="ARBA00022692"/>
    </source>
</evidence>
<evidence type="ECO:0000256" key="2">
    <source>
        <dbReference type="ARBA" id="ARBA00022475"/>
    </source>
</evidence>
<dbReference type="PANTHER" id="PTHR42643:SF41">
    <property type="entry name" value="IONOTROPIC RECEPTOR 20A-RELATED"/>
    <property type="match status" value="1"/>
</dbReference>
<dbReference type="PANTHER" id="PTHR42643">
    <property type="entry name" value="IONOTROPIC RECEPTOR 20A-RELATED"/>
    <property type="match status" value="1"/>
</dbReference>
<dbReference type="PhylomeDB" id="B4JTM9"/>
<evidence type="ECO:0000313" key="10">
    <source>
        <dbReference type="Proteomes" id="UP000001070"/>
    </source>
</evidence>
<evidence type="ECO:0000256" key="4">
    <source>
        <dbReference type="ARBA" id="ARBA00022989"/>
    </source>
</evidence>
<dbReference type="EMBL" id="CH916374">
    <property type="protein sequence ID" value="EDV91458.1"/>
    <property type="molecule type" value="Genomic_DNA"/>
</dbReference>
<keyword evidence="7" id="KW-0325">Glycoprotein</keyword>
<feature type="transmembrane region" description="Helical" evidence="8">
    <location>
        <begin position="150"/>
        <end position="169"/>
    </location>
</feature>